<proteinExistence type="predicted"/>
<dbReference type="SUPFAM" id="SSF52540">
    <property type="entry name" value="P-loop containing nucleoside triphosphate hydrolases"/>
    <property type="match status" value="1"/>
</dbReference>
<protein>
    <recommendedName>
        <fullName evidence="4">G domain-containing protein</fullName>
    </recommendedName>
</protein>
<gene>
    <name evidence="2" type="ORF">RSOLAG22IIIB_02849</name>
</gene>
<evidence type="ECO:0000313" key="2">
    <source>
        <dbReference type="EMBL" id="CUA66942.1"/>
    </source>
</evidence>
<evidence type="ECO:0000256" key="1">
    <source>
        <dbReference type="SAM" id="MobiDB-lite"/>
    </source>
</evidence>
<dbReference type="AlphaFoldDB" id="A0A0K6FLE6"/>
<name>A0A0K6FLE6_9AGAM</name>
<feature type="region of interest" description="Disordered" evidence="1">
    <location>
        <begin position="437"/>
        <end position="494"/>
    </location>
</feature>
<reference evidence="2 3" key="1">
    <citation type="submission" date="2015-07" db="EMBL/GenBank/DDBJ databases">
        <authorList>
            <person name="Noorani M."/>
        </authorList>
    </citation>
    <scope>NUCLEOTIDE SEQUENCE [LARGE SCALE GENOMIC DNA]</scope>
    <source>
        <strain evidence="2">BBA 69670</strain>
    </source>
</reference>
<feature type="compositionally biased region" description="Polar residues" evidence="1">
    <location>
        <begin position="323"/>
        <end position="348"/>
    </location>
</feature>
<keyword evidence="3" id="KW-1185">Reference proteome</keyword>
<dbReference type="Gene3D" id="3.40.50.300">
    <property type="entry name" value="P-loop containing nucleotide triphosphate hydrolases"/>
    <property type="match status" value="1"/>
</dbReference>
<evidence type="ECO:0000313" key="3">
    <source>
        <dbReference type="Proteomes" id="UP000044841"/>
    </source>
</evidence>
<feature type="region of interest" description="Disordered" evidence="1">
    <location>
        <begin position="319"/>
        <end position="415"/>
    </location>
</feature>
<feature type="compositionally biased region" description="Basic and acidic residues" evidence="1">
    <location>
        <begin position="476"/>
        <end position="487"/>
    </location>
</feature>
<organism evidence="2 3">
    <name type="scientific">Rhizoctonia solani</name>
    <dbReference type="NCBI Taxonomy" id="456999"/>
    <lineage>
        <taxon>Eukaryota</taxon>
        <taxon>Fungi</taxon>
        <taxon>Dikarya</taxon>
        <taxon>Basidiomycota</taxon>
        <taxon>Agaricomycotina</taxon>
        <taxon>Agaricomycetes</taxon>
        <taxon>Cantharellales</taxon>
        <taxon>Ceratobasidiaceae</taxon>
        <taxon>Rhizoctonia</taxon>
    </lineage>
</organism>
<accession>A0A0K6FLE6</accession>
<feature type="compositionally biased region" description="Low complexity" evidence="1">
    <location>
        <begin position="405"/>
        <end position="415"/>
    </location>
</feature>
<dbReference type="EMBL" id="CYGV01000002">
    <property type="protein sequence ID" value="CUA66942.1"/>
    <property type="molecule type" value="Genomic_DNA"/>
</dbReference>
<sequence length="494" mass="56021">MEVGNGLKSSTKHVKDSKTFRVDNKPIVVVDCPGFNDTSTSDVEILEKLAKFLIRAHKLERKIVGFLYFHNITDTRVGGTALLNMQLFTALCGESALSSAVYVTNMWPNPPTADDLYREAELKDHVFKASIDKGARMARHDNTRNSAHNIIRMLLGRDRVITRLQRQLVDENVPLIETDAGKLIEDLKSKLLKKQKEMDEWKVEREQAPRPSDRITFHDIETNPRRMERQEWHRQMDDESSRQIEQIKGAGHDEQDLCKPIGVFWSALQGLSYVVSEALERISSPNRSSMNSLQAPYQADAPSFTENMHVTRDEVIDNHQHTRQSSVSQSHSQNTISTRNRNPSSQKPPNKDEARHSGKRAVSLSSPPRPKSKGVGRQRRDTDHGTLSARPTNLDPVYSQHPRSKSLPPSSRKPLLSTQTLDIQYAERCQPLNIRAARPNQPVNCDPARPQKTHEGGYSTRAYSLPSASHNVHSTYPKEDARRRRETIGVLPHQ</sequence>
<evidence type="ECO:0008006" key="4">
    <source>
        <dbReference type="Google" id="ProtNLM"/>
    </source>
</evidence>
<dbReference type="Proteomes" id="UP000044841">
    <property type="component" value="Unassembled WGS sequence"/>
</dbReference>
<dbReference type="InterPro" id="IPR027417">
    <property type="entry name" value="P-loop_NTPase"/>
</dbReference>